<evidence type="ECO:0000259" key="1">
    <source>
        <dbReference type="Pfam" id="PF21404"/>
    </source>
</evidence>
<comment type="caution">
    <text evidence="2">The sequence shown here is derived from an EMBL/GenBank/DDBJ whole genome shotgun (WGS) entry which is preliminary data.</text>
</comment>
<dbReference type="Proteomes" id="UP000243006">
    <property type="component" value="Unassembled WGS sequence"/>
</dbReference>
<dbReference type="Pfam" id="PF21404">
    <property type="entry name" value="AMG1_III"/>
    <property type="match status" value="1"/>
</dbReference>
<gene>
    <name evidence="2" type="ORF">D917_09728</name>
</gene>
<protein>
    <recommendedName>
        <fullName evidence="1">Phosphoacetylglucosamine mutase AMG1 domain-containing protein</fullName>
    </recommendedName>
</protein>
<proteinExistence type="predicted"/>
<organism evidence="2 3">
    <name type="scientific">Trichinella nativa</name>
    <dbReference type="NCBI Taxonomy" id="6335"/>
    <lineage>
        <taxon>Eukaryota</taxon>
        <taxon>Metazoa</taxon>
        <taxon>Ecdysozoa</taxon>
        <taxon>Nematoda</taxon>
        <taxon>Enoplea</taxon>
        <taxon>Dorylaimia</taxon>
        <taxon>Trichinellida</taxon>
        <taxon>Trichinellidae</taxon>
        <taxon>Trichinella</taxon>
    </lineage>
</organism>
<dbReference type="GO" id="GO:0006048">
    <property type="term" value="P:UDP-N-acetylglucosamine biosynthetic process"/>
    <property type="evidence" value="ECO:0007669"/>
    <property type="project" value="TreeGrafter"/>
</dbReference>
<sequence length="95" mass="10618">MVSFVLDLIQKGNLRTSIGVVQTAFANGSSTRYIEDVLKIPVVITETGVKHLHKEAKKFDIGIYFEANGHGTVTFVLFSERMVDELEKHLEPISL</sequence>
<dbReference type="PANTHER" id="PTHR45955:SF1">
    <property type="entry name" value="PHOSPHOACETYLGLUCOSAMINE MUTASE"/>
    <property type="match status" value="1"/>
</dbReference>
<name>A0A1Y3EEU6_9BILA</name>
<dbReference type="GO" id="GO:0004610">
    <property type="term" value="F:phosphoacetylglucosamine mutase activity"/>
    <property type="evidence" value="ECO:0007669"/>
    <property type="project" value="TreeGrafter"/>
</dbReference>
<feature type="domain" description="Phosphoacetylglucosamine mutase AMG1" evidence="1">
    <location>
        <begin position="2"/>
        <end position="88"/>
    </location>
</feature>
<evidence type="ECO:0000313" key="2">
    <source>
        <dbReference type="EMBL" id="OUC43505.1"/>
    </source>
</evidence>
<reference evidence="2 3" key="1">
    <citation type="submission" date="2015-04" db="EMBL/GenBank/DDBJ databases">
        <title>Draft genome of the roundworm Trichinella nativa.</title>
        <authorList>
            <person name="Mitreva M."/>
        </authorList>
    </citation>
    <scope>NUCLEOTIDE SEQUENCE [LARGE SCALE GENOMIC DNA]</scope>
    <source>
        <strain evidence="2 3">ISS45</strain>
    </source>
</reference>
<feature type="non-terminal residue" evidence="2">
    <location>
        <position position="95"/>
    </location>
</feature>
<dbReference type="AlphaFoldDB" id="A0A1Y3EEU6"/>
<dbReference type="PANTHER" id="PTHR45955">
    <property type="entry name" value="PHOSPHOACETYLGLUCOSAMINE MUTASE"/>
    <property type="match status" value="1"/>
</dbReference>
<dbReference type="EMBL" id="LVZM01014633">
    <property type="protein sequence ID" value="OUC43505.1"/>
    <property type="molecule type" value="Genomic_DNA"/>
</dbReference>
<evidence type="ECO:0000313" key="3">
    <source>
        <dbReference type="Proteomes" id="UP000243006"/>
    </source>
</evidence>
<dbReference type="InterPro" id="IPR049022">
    <property type="entry name" value="AMG1_III"/>
</dbReference>
<accession>A0A1Y3EEU6</accession>